<evidence type="ECO:0000313" key="8">
    <source>
        <dbReference type="Proteomes" id="UP000447873"/>
    </source>
</evidence>
<comment type="caution">
    <text evidence="7">The sequence shown here is derived from an EMBL/GenBank/DDBJ whole genome shotgun (WGS) entry which is preliminary data.</text>
</comment>
<evidence type="ECO:0000313" key="7">
    <source>
        <dbReference type="EMBL" id="KAE9979199.1"/>
    </source>
</evidence>
<dbReference type="EMBL" id="WNWS01000122">
    <property type="protein sequence ID" value="KAE9979199.1"/>
    <property type="molecule type" value="Genomic_DNA"/>
</dbReference>
<accession>A0A8H3UYR3</accession>
<sequence>MSAILPWSSQHLSPHRRASNSISAIRHVQFRRPTVDHGKKHKRSIFRRKKKDTLPDGVQERSEASSEDDVDLIKKIGWRQRIEHFTWTWFTMTMATGGIANVIDSIPQPFRFPHLYALGAIFFILNMVLFVFNITMISTRFYLFPHTFRASFVHPTESLFIPAVIISFGTILINITQYGIGRTGPWLETTMLIMFWIYCALAILASSGMYLLIWSTQTFTIAGMTPIWIFPAYPLLITGPFASNLASSLQHPRALRVILGGSILQSIGFLVSLSMYSAFLYRLMTQKLPLEASRPGMFISVGPAAFTSAGIIGMARTLPDVVESDFMGMGMGELASKMSVIMANWWGIWLWGLACWWFLVSCGAHFGPARRGKMHFAMNWFSFIFPNTALTTSTFALGTALHGDLASEKGVPRADRPFQLIGIMMTVALVLMWFFVMIMMIRAVILRQILWPQMQEDRDEGGWGKDRRFRKGERPSVANSRANSAINTATQSSVRFMDQNWNGEGRLTGSPVESGSGRIATNSPVTATATGGLLTV</sequence>
<evidence type="ECO:0000256" key="1">
    <source>
        <dbReference type="ARBA" id="ARBA00004141"/>
    </source>
</evidence>
<dbReference type="CDD" id="cd09317">
    <property type="entry name" value="TDT_Mae1_like"/>
    <property type="match status" value="1"/>
</dbReference>
<feature type="region of interest" description="Disordered" evidence="5">
    <location>
        <begin position="457"/>
        <end position="482"/>
    </location>
</feature>
<dbReference type="GO" id="GO:0015140">
    <property type="term" value="F:malate transmembrane transporter activity"/>
    <property type="evidence" value="ECO:0007669"/>
    <property type="project" value="InterPro"/>
</dbReference>
<reference evidence="7 8" key="1">
    <citation type="submission" date="2018-12" db="EMBL/GenBank/DDBJ databases">
        <title>Venturia inaequalis Genome Resource.</title>
        <authorList>
            <person name="Lichtner F.J."/>
        </authorList>
    </citation>
    <scope>NUCLEOTIDE SEQUENCE [LARGE SCALE GENOMIC DNA]</scope>
    <source>
        <strain evidence="7 8">120213</strain>
    </source>
</reference>
<evidence type="ECO:0000256" key="2">
    <source>
        <dbReference type="ARBA" id="ARBA00022692"/>
    </source>
</evidence>
<dbReference type="InterPro" id="IPR038665">
    <property type="entry name" value="Voltage-dep_anion_channel_sf"/>
</dbReference>
<dbReference type="InterPro" id="IPR030185">
    <property type="entry name" value="Mae1"/>
</dbReference>
<dbReference type="PANTHER" id="PTHR31162">
    <property type="entry name" value="MALIC ACID TRANSPORT PROTEIN-RELATED"/>
    <property type="match status" value="1"/>
</dbReference>
<name>A0A8H3UYR3_VENIN</name>
<feature type="transmembrane region" description="Helical" evidence="6">
    <location>
        <begin position="380"/>
        <end position="401"/>
    </location>
</feature>
<dbReference type="GO" id="GO:0016020">
    <property type="term" value="C:membrane"/>
    <property type="evidence" value="ECO:0007669"/>
    <property type="project" value="UniProtKB-SubCell"/>
</dbReference>
<feature type="transmembrane region" description="Helical" evidence="6">
    <location>
        <begin position="84"/>
        <end position="103"/>
    </location>
</feature>
<feature type="transmembrane region" description="Helical" evidence="6">
    <location>
        <begin position="421"/>
        <end position="445"/>
    </location>
</feature>
<feature type="transmembrane region" description="Helical" evidence="6">
    <location>
        <begin position="225"/>
        <end position="243"/>
    </location>
</feature>
<dbReference type="Pfam" id="PF03595">
    <property type="entry name" value="SLAC1"/>
    <property type="match status" value="1"/>
</dbReference>
<feature type="transmembrane region" description="Helical" evidence="6">
    <location>
        <begin position="263"/>
        <end position="284"/>
    </location>
</feature>
<dbReference type="Proteomes" id="UP000447873">
    <property type="component" value="Unassembled WGS sequence"/>
</dbReference>
<protein>
    <recommendedName>
        <fullName evidence="9">Malic acid transport protein</fullName>
    </recommendedName>
</protein>
<feature type="transmembrane region" description="Helical" evidence="6">
    <location>
        <begin position="338"/>
        <end position="359"/>
    </location>
</feature>
<organism evidence="7 8">
    <name type="scientific">Venturia inaequalis</name>
    <name type="common">Apple scab fungus</name>
    <dbReference type="NCBI Taxonomy" id="5025"/>
    <lineage>
        <taxon>Eukaryota</taxon>
        <taxon>Fungi</taxon>
        <taxon>Dikarya</taxon>
        <taxon>Ascomycota</taxon>
        <taxon>Pezizomycotina</taxon>
        <taxon>Dothideomycetes</taxon>
        <taxon>Pleosporomycetidae</taxon>
        <taxon>Venturiales</taxon>
        <taxon>Venturiaceae</taxon>
        <taxon>Venturia</taxon>
    </lineage>
</organism>
<dbReference type="PANTHER" id="PTHR31162:SF3">
    <property type="entry name" value="TRANSPORTER_MALIC ACID TRANSPORT PROTEIN, PUTATIVE-RELATED"/>
    <property type="match status" value="1"/>
</dbReference>
<dbReference type="InterPro" id="IPR004695">
    <property type="entry name" value="SLAC1/Mae1/Ssu1/TehA"/>
</dbReference>
<evidence type="ECO:0000256" key="3">
    <source>
        <dbReference type="ARBA" id="ARBA00022989"/>
    </source>
</evidence>
<feature type="transmembrane region" description="Helical" evidence="6">
    <location>
        <begin position="115"/>
        <end position="138"/>
    </location>
</feature>
<keyword evidence="4 6" id="KW-0472">Membrane</keyword>
<keyword evidence="3 6" id="KW-1133">Transmembrane helix</keyword>
<dbReference type="AlphaFoldDB" id="A0A8H3UYR3"/>
<evidence type="ECO:0000256" key="5">
    <source>
        <dbReference type="SAM" id="MobiDB-lite"/>
    </source>
</evidence>
<keyword evidence="2 6" id="KW-0812">Transmembrane</keyword>
<feature type="transmembrane region" description="Helical" evidence="6">
    <location>
        <begin position="159"/>
        <end position="180"/>
    </location>
</feature>
<comment type="subcellular location">
    <subcellularLocation>
        <location evidence="1">Membrane</location>
        <topology evidence="1">Multi-pass membrane protein</topology>
    </subcellularLocation>
</comment>
<evidence type="ECO:0008006" key="9">
    <source>
        <dbReference type="Google" id="ProtNLM"/>
    </source>
</evidence>
<gene>
    <name evidence="7" type="ORF">EG328_001035</name>
</gene>
<proteinExistence type="predicted"/>
<feature type="transmembrane region" description="Helical" evidence="6">
    <location>
        <begin position="192"/>
        <end position="213"/>
    </location>
</feature>
<evidence type="ECO:0000256" key="4">
    <source>
        <dbReference type="ARBA" id="ARBA00023136"/>
    </source>
</evidence>
<feature type="transmembrane region" description="Helical" evidence="6">
    <location>
        <begin position="296"/>
        <end position="318"/>
    </location>
</feature>
<dbReference type="Gene3D" id="1.50.10.150">
    <property type="entry name" value="Voltage-dependent anion channel"/>
    <property type="match status" value="1"/>
</dbReference>
<evidence type="ECO:0000256" key="6">
    <source>
        <dbReference type="SAM" id="Phobius"/>
    </source>
</evidence>